<proteinExistence type="predicted"/>
<evidence type="ECO:0000259" key="5">
    <source>
        <dbReference type="Pfam" id="PF25954"/>
    </source>
</evidence>
<dbReference type="Pfam" id="PF25917">
    <property type="entry name" value="BSH_RND"/>
    <property type="match status" value="1"/>
</dbReference>
<feature type="domain" description="Multidrug resistance protein MdtA-like barrel-sandwich hybrid" evidence="4">
    <location>
        <begin position="46"/>
        <end position="242"/>
    </location>
</feature>
<reference evidence="6 7" key="1">
    <citation type="submission" date="2013-09" db="EMBL/GenBank/DDBJ databases">
        <title>Genome sequencing of Phaeobacter antarcticus sp. nov. SM1211.</title>
        <authorList>
            <person name="Zhang X.-Y."/>
            <person name="Liu C."/>
            <person name="Chen X.-L."/>
            <person name="Xie B.-B."/>
            <person name="Qin Q.-L."/>
            <person name="Rong J.-C."/>
            <person name="Zhang Y.-Z."/>
        </authorList>
    </citation>
    <scope>NUCLEOTIDE SEQUENCE [LARGE SCALE GENOMIC DNA]</scope>
    <source>
        <strain evidence="6 7">SM1211</strain>
    </source>
</reference>
<keyword evidence="2" id="KW-0812">Transmembrane</keyword>
<dbReference type="RefSeq" id="WP_099911592.1">
    <property type="nucleotide sequence ID" value="NZ_AWWI01000100.1"/>
</dbReference>
<dbReference type="Pfam" id="PF25954">
    <property type="entry name" value="Beta-barrel_RND_2"/>
    <property type="match status" value="1"/>
</dbReference>
<dbReference type="SUPFAM" id="SSF111369">
    <property type="entry name" value="HlyD-like secretion proteins"/>
    <property type="match status" value="3"/>
</dbReference>
<feature type="coiled-coil region" evidence="1">
    <location>
        <begin position="152"/>
        <end position="179"/>
    </location>
</feature>
<evidence type="ECO:0000256" key="1">
    <source>
        <dbReference type="SAM" id="Coils"/>
    </source>
</evidence>
<evidence type="ECO:0000313" key="7">
    <source>
        <dbReference type="Proteomes" id="UP000231259"/>
    </source>
</evidence>
<dbReference type="InterPro" id="IPR050739">
    <property type="entry name" value="MFP"/>
</dbReference>
<organism evidence="6 7">
    <name type="scientific">Puniceibacterium antarcticum</name>
    <dbReference type="NCBI Taxonomy" id="1206336"/>
    <lineage>
        <taxon>Bacteria</taxon>
        <taxon>Pseudomonadati</taxon>
        <taxon>Pseudomonadota</taxon>
        <taxon>Alphaproteobacteria</taxon>
        <taxon>Rhodobacterales</taxon>
        <taxon>Paracoccaceae</taxon>
        <taxon>Puniceibacterium</taxon>
    </lineage>
</organism>
<dbReference type="InterPro" id="IPR058624">
    <property type="entry name" value="MdtA-like_HH"/>
</dbReference>
<evidence type="ECO:0000259" key="4">
    <source>
        <dbReference type="Pfam" id="PF25917"/>
    </source>
</evidence>
<sequence length="354" mass="36477">MKKLVSVVLSLAIGIAGVGLVLYVWHLPPFTASVMTTENAYVRGKVVQIAPLVSGRIIAVTVQDFEQVEAGQVLFRIDDRQLSQRVAQAQSALDAAQADLANSQQDQATAESGVAAAKAGLASAKAGLAAAQSGWDREQALKGRGVISQADADQSRLTLDQARAVVSQAEAQIQVAEQKVKSVVVARTGLQAQVASAQAALELAQIDLDYATIRAPESGRVGQVGGRIGQYATAGTSLAALVESNVWVIANFKETQMSGMSVGQTASFAVDALQGAVFTGTVMGFSPATTSEFSVLGSAAAAGNFTKIAQRLPVRIALTPGQTGSAALAPGMSVVARVDTRQPANAYAANEQAN</sequence>
<dbReference type="InterPro" id="IPR058792">
    <property type="entry name" value="Beta-barrel_RND_2"/>
</dbReference>
<evidence type="ECO:0000259" key="3">
    <source>
        <dbReference type="Pfam" id="PF25876"/>
    </source>
</evidence>
<evidence type="ECO:0000256" key="2">
    <source>
        <dbReference type="SAM" id="Phobius"/>
    </source>
</evidence>
<evidence type="ECO:0000313" key="6">
    <source>
        <dbReference type="EMBL" id="PIL19421.1"/>
    </source>
</evidence>
<keyword evidence="1" id="KW-0175">Coiled coil</keyword>
<dbReference type="GO" id="GO:0055085">
    <property type="term" value="P:transmembrane transport"/>
    <property type="evidence" value="ECO:0007669"/>
    <property type="project" value="InterPro"/>
</dbReference>
<dbReference type="InterPro" id="IPR058625">
    <property type="entry name" value="MdtA-like_BSH"/>
</dbReference>
<dbReference type="PANTHER" id="PTHR30386:SF24">
    <property type="entry name" value="MULTIDRUG RESISTANCE EFFLUX PUMP"/>
    <property type="match status" value="1"/>
</dbReference>
<feature type="coiled-coil region" evidence="1">
    <location>
        <begin position="79"/>
        <end position="106"/>
    </location>
</feature>
<name>A0A2G8RDC5_9RHOB</name>
<dbReference type="EMBL" id="AWWI01000100">
    <property type="protein sequence ID" value="PIL19421.1"/>
    <property type="molecule type" value="Genomic_DNA"/>
</dbReference>
<dbReference type="Gene3D" id="2.40.50.100">
    <property type="match status" value="1"/>
</dbReference>
<keyword evidence="7" id="KW-1185">Reference proteome</keyword>
<gene>
    <name evidence="6" type="ORF">P775_14870</name>
</gene>
<dbReference type="PANTHER" id="PTHR30386">
    <property type="entry name" value="MEMBRANE FUSION SUBUNIT OF EMRAB-TOLC MULTIDRUG EFFLUX PUMP"/>
    <property type="match status" value="1"/>
</dbReference>
<keyword evidence="2" id="KW-0472">Membrane</keyword>
<feature type="domain" description="Multidrug resistance protein MdtA-like alpha-helical hairpin" evidence="3">
    <location>
        <begin position="115"/>
        <end position="177"/>
    </location>
</feature>
<comment type="caution">
    <text evidence="6">The sequence shown here is derived from an EMBL/GenBank/DDBJ whole genome shotgun (WGS) entry which is preliminary data.</text>
</comment>
<dbReference type="Proteomes" id="UP000231259">
    <property type="component" value="Unassembled WGS sequence"/>
</dbReference>
<feature type="domain" description="CusB-like beta-barrel" evidence="5">
    <location>
        <begin position="245"/>
        <end position="288"/>
    </location>
</feature>
<dbReference type="AlphaFoldDB" id="A0A2G8RDC5"/>
<dbReference type="Pfam" id="PF25876">
    <property type="entry name" value="HH_MFP_RND"/>
    <property type="match status" value="1"/>
</dbReference>
<dbReference type="Gene3D" id="1.10.287.470">
    <property type="entry name" value="Helix hairpin bin"/>
    <property type="match status" value="2"/>
</dbReference>
<feature type="transmembrane region" description="Helical" evidence="2">
    <location>
        <begin position="7"/>
        <end position="25"/>
    </location>
</feature>
<accession>A0A2G8RDC5</accession>
<dbReference type="OrthoDB" id="9811754at2"/>
<protein>
    <submittedName>
        <fullName evidence="6">Uncharacterized protein</fullName>
    </submittedName>
</protein>
<keyword evidence="2" id="KW-1133">Transmembrane helix</keyword>
<dbReference type="Gene3D" id="2.40.30.170">
    <property type="match status" value="1"/>
</dbReference>